<keyword evidence="4" id="KW-1185">Reference proteome</keyword>
<reference evidence="4" key="2">
    <citation type="journal article" date="2019" name="Int. J. Syst. Evol. Microbiol.">
        <title>The Global Catalogue of Microorganisms (GCM) 10K type strain sequencing project: providing services to taxonomists for standard genome sequencing and annotation.</title>
        <authorList>
            <consortium name="The Broad Institute Genomics Platform"/>
            <consortium name="The Broad Institute Genome Sequencing Center for Infectious Disease"/>
            <person name="Wu L."/>
            <person name="Ma J."/>
        </authorList>
    </citation>
    <scope>NUCLEOTIDE SEQUENCE [LARGE SCALE GENOMIC DNA]</scope>
    <source>
        <strain evidence="4">NBRC 107715</strain>
    </source>
</reference>
<dbReference type="EMBL" id="BJZU01000167">
    <property type="protein sequence ID" value="GEP07619.1"/>
    <property type="molecule type" value="Genomic_DNA"/>
</dbReference>
<proteinExistence type="predicted"/>
<dbReference type="EMBL" id="BSPK01000074">
    <property type="protein sequence ID" value="GLS65548.1"/>
    <property type="molecule type" value="Genomic_DNA"/>
</dbReference>
<gene>
    <name evidence="2" type="ORF">GCM10007888_39300</name>
    <name evidence="1" type="ORF">MOX02_56570</name>
</gene>
<evidence type="ECO:0000313" key="3">
    <source>
        <dbReference type="Proteomes" id="UP000321960"/>
    </source>
</evidence>
<sequence>MRSALIQGGWIKPSREESPSWQLFDAIASKPLLENVKSSMTWKQVMRFIDAPKAHREIMLKAGFIAHRRGLAGLRARGPRGTARAFATNPAVQALLPTLVPRDLIGPAIGPRCH</sequence>
<evidence type="ECO:0000313" key="1">
    <source>
        <dbReference type="EMBL" id="GEP07619.1"/>
    </source>
</evidence>
<reference evidence="2" key="4">
    <citation type="submission" date="2023-01" db="EMBL/GenBank/DDBJ databases">
        <title>Draft genome sequence of Methylobacterium oxalidis strain NBRC 107715.</title>
        <authorList>
            <person name="Sun Q."/>
            <person name="Mori K."/>
        </authorList>
    </citation>
    <scope>NUCLEOTIDE SEQUENCE</scope>
    <source>
        <strain evidence="2">NBRC 107715</strain>
    </source>
</reference>
<name>A0A512JCI1_9HYPH</name>
<dbReference type="Proteomes" id="UP000321960">
    <property type="component" value="Unassembled WGS sequence"/>
</dbReference>
<reference evidence="2" key="1">
    <citation type="journal article" date="2014" name="Int. J. Syst. Evol. Microbiol.">
        <title>Complete genome of a new Firmicutes species belonging to the dominant human colonic microbiota ('Ruminococcus bicirculans') reveals two chromosomes and a selective capacity to utilize plant glucans.</title>
        <authorList>
            <consortium name="NISC Comparative Sequencing Program"/>
            <person name="Wegmann U."/>
            <person name="Louis P."/>
            <person name="Goesmann A."/>
            <person name="Henrissat B."/>
            <person name="Duncan S.H."/>
            <person name="Flint H.J."/>
        </authorList>
    </citation>
    <scope>NUCLEOTIDE SEQUENCE</scope>
    <source>
        <strain evidence="2">NBRC 107715</strain>
    </source>
</reference>
<organism evidence="1 3">
    <name type="scientific">Methylobacterium oxalidis</name>
    <dbReference type="NCBI Taxonomy" id="944322"/>
    <lineage>
        <taxon>Bacteria</taxon>
        <taxon>Pseudomonadati</taxon>
        <taxon>Pseudomonadota</taxon>
        <taxon>Alphaproteobacteria</taxon>
        <taxon>Hyphomicrobiales</taxon>
        <taxon>Methylobacteriaceae</taxon>
        <taxon>Methylobacterium</taxon>
    </lineage>
</organism>
<evidence type="ECO:0000313" key="4">
    <source>
        <dbReference type="Proteomes" id="UP001156856"/>
    </source>
</evidence>
<reference evidence="1 3" key="3">
    <citation type="submission" date="2019-07" db="EMBL/GenBank/DDBJ databases">
        <title>Whole genome shotgun sequence of Methylobacterium oxalidis NBRC 107715.</title>
        <authorList>
            <person name="Hosoyama A."/>
            <person name="Uohara A."/>
            <person name="Ohji S."/>
            <person name="Ichikawa N."/>
        </authorList>
    </citation>
    <scope>NUCLEOTIDE SEQUENCE [LARGE SCALE GENOMIC DNA]</scope>
    <source>
        <strain evidence="1 3">NBRC 107715</strain>
    </source>
</reference>
<dbReference type="Proteomes" id="UP001156856">
    <property type="component" value="Unassembled WGS sequence"/>
</dbReference>
<protein>
    <submittedName>
        <fullName evidence="1">Uncharacterized protein</fullName>
    </submittedName>
</protein>
<accession>A0A512JCI1</accession>
<dbReference type="AlphaFoldDB" id="A0A512JCI1"/>
<evidence type="ECO:0000313" key="2">
    <source>
        <dbReference type="EMBL" id="GLS65548.1"/>
    </source>
</evidence>
<comment type="caution">
    <text evidence="1">The sequence shown here is derived from an EMBL/GenBank/DDBJ whole genome shotgun (WGS) entry which is preliminary data.</text>
</comment>